<keyword evidence="2" id="KW-1133">Transmembrane helix</keyword>
<dbReference type="AlphaFoldDB" id="A0A6N8F6Q0"/>
<evidence type="ECO:0000313" key="4">
    <source>
        <dbReference type="Proteomes" id="UP000442469"/>
    </source>
</evidence>
<protein>
    <recommendedName>
        <fullName evidence="5">Hemolysin XhlA family protein</fullName>
    </recommendedName>
</protein>
<accession>A0A6N8F6Q0</accession>
<evidence type="ECO:0000313" key="3">
    <source>
        <dbReference type="EMBL" id="MUG26498.1"/>
    </source>
</evidence>
<feature type="coiled-coil region" evidence="1">
    <location>
        <begin position="32"/>
        <end position="66"/>
    </location>
</feature>
<evidence type="ECO:0008006" key="5">
    <source>
        <dbReference type="Google" id="ProtNLM"/>
    </source>
</evidence>
<dbReference type="Pfam" id="PF10779">
    <property type="entry name" value="XhlA"/>
    <property type="match status" value="1"/>
</dbReference>
<proteinExistence type="predicted"/>
<name>A0A6N8F6Q0_PAEMA</name>
<sequence length="102" mass="11277">MQMLTTINSRLGKLEGSQEASVRAIGDMATNINRLIEKMDKSDDIAREAEQRSKSAHHRIDDMKKEISEVKGDITWLWRTVIGAIITGGIGGAVTLIWKLVG</sequence>
<keyword evidence="2" id="KW-0812">Transmembrane</keyword>
<dbReference type="InterPro" id="IPR019715">
    <property type="entry name" value="Haemolysin_XhlA"/>
</dbReference>
<keyword evidence="1" id="KW-0175">Coiled coil</keyword>
<evidence type="ECO:0000256" key="1">
    <source>
        <dbReference type="SAM" id="Coils"/>
    </source>
</evidence>
<dbReference type="SUPFAM" id="SSF58100">
    <property type="entry name" value="Bacterial hemolysins"/>
    <property type="match status" value="1"/>
</dbReference>
<gene>
    <name evidence="3" type="ORF">GNQ08_29660</name>
</gene>
<evidence type="ECO:0000256" key="2">
    <source>
        <dbReference type="SAM" id="Phobius"/>
    </source>
</evidence>
<dbReference type="Proteomes" id="UP000442469">
    <property type="component" value="Unassembled WGS sequence"/>
</dbReference>
<keyword evidence="2" id="KW-0472">Membrane</keyword>
<organism evidence="3 4">
    <name type="scientific">Paenibacillus macerans</name>
    <name type="common">Bacillus macerans</name>
    <dbReference type="NCBI Taxonomy" id="44252"/>
    <lineage>
        <taxon>Bacteria</taxon>
        <taxon>Bacillati</taxon>
        <taxon>Bacillota</taxon>
        <taxon>Bacilli</taxon>
        <taxon>Bacillales</taxon>
        <taxon>Paenibacillaceae</taxon>
        <taxon>Paenibacillus</taxon>
    </lineage>
</organism>
<dbReference type="EMBL" id="WNZZ01000045">
    <property type="protein sequence ID" value="MUG26498.1"/>
    <property type="molecule type" value="Genomic_DNA"/>
</dbReference>
<comment type="caution">
    <text evidence="3">The sequence shown here is derived from an EMBL/GenBank/DDBJ whole genome shotgun (WGS) entry which is preliminary data.</text>
</comment>
<reference evidence="3 4" key="1">
    <citation type="submission" date="2019-11" db="EMBL/GenBank/DDBJ databases">
        <title>Draft genome sequences of five Paenibacillus species of dairy origin.</title>
        <authorList>
            <person name="Olajide A.M."/>
            <person name="Chen S."/>
            <person name="Lapointe G."/>
        </authorList>
    </citation>
    <scope>NUCLEOTIDE SEQUENCE [LARGE SCALE GENOMIC DNA]</scope>
    <source>
        <strain evidence="3 4">3CT49</strain>
    </source>
</reference>
<feature type="transmembrane region" description="Helical" evidence="2">
    <location>
        <begin position="76"/>
        <end position="98"/>
    </location>
</feature>